<evidence type="ECO:0000256" key="10">
    <source>
        <dbReference type="SAM" id="Phobius"/>
    </source>
</evidence>
<gene>
    <name evidence="11" type="ORF">GFD22_05620</name>
</gene>
<evidence type="ECO:0000256" key="1">
    <source>
        <dbReference type="ARBA" id="ARBA00004141"/>
    </source>
</evidence>
<keyword evidence="8" id="KW-0868">Chloride</keyword>
<keyword evidence="3 10" id="KW-0812">Transmembrane</keyword>
<evidence type="ECO:0000313" key="11">
    <source>
        <dbReference type="EMBL" id="NEG78452.1"/>
    </source>
</evidence>
<evidence type="ECO:0000256" key="5">
    <source>
        <dbReference type="ARBA" id="ARBA00023065"/>
    </source>
</evidence>
<keyword evidence="9" id="KW-0407">Ion channel</keyword>
<feature type="transmembrane region" description="Helical" evidence="10">
    <location>
        <begin position="344"/>
        <end position="366"/>
    </location>
</feature>
<dbReference type="OrthoDB" id="3261015at2"/>
<dbReference type="Pfam" id="PF00654">
    <property type="entry name" value="Voltage_CLC"/>
    <property type="match status" value="1"/>
</dbReference>
<keyword evidence="12" id="KW-1185">Reference proteome</keyword>
<feature type="transmembrane region" description="Helical" evidence="10">
    <location>
        <begin position="191"/>
        <end position="208"/>
    </location>
</feature>
<feature type="transmembrane region" description="Helical" evidence="10">
    <location>
        <begin position="436"/>
        <end position="457"/>
    </location>
</feature>
<evidence type="ECO:0000313" key="12">
    <source>
        <dbReference type="Proteomes" id="UP000469763"/>
    </source>
</evidence>
<sequence length="470" mass="47738">MERNVDVKRLGWIAAAIAVLGALIGAGAGLLTLLLYGVERVMLGYVEGSGQPGPFAVPAVRRGLSVVAGLAIAGVAWYLLRGRTAKVPSVKRAVAGDRMPVWQTVVHVALQIFIVGSGASIGREVAPRELGAMLAQRFCDLLRIDGEHGLDRRTVVAVAAGAGLGGVYDAPLAGMFFAVEILLADVTIEKVAFGLGMSAVAAFTASAIKGRHTFYDITAMQPESTPSLMLFALLCGAACGVAGALFRRGSAWAESHKPKGRAILWRMPLAGLATAAVAVFVPEVMGNGRAAAQLGFSTFLSDAAGSSGAVQSAESAAASPWTLLAGTDAGLAVNAGAASTRAHVWAMLGVLALAFAAKAVVTLLTIRSGASGGVLQPGIALGSTLGAMLGLMWLFAFPSDSVAACALIGAAALLSASQQAPLMATCLVMELSGAPIAFFVPVGLAVAVSALVSSFMVGRMGRRADKRAAK</sequence>
<evidence type="ECO:0000256" key="7">
    <source>
        <dbReference type="ARBA" id="ARBA00023173"/>
    </source>
</evidence>
<dbReference type="PANTHER" id="PTHR43427:SF6">
    <property type="entry name" value="CHLORIDE CHANNEL PROTEIN CLC-E"/>
    <property type="match status" value="1"/>
</dbReference>
<dbReference type="InterPro" id="IPR050368">
    <property type="entry name" value="ClC-type_chloride_channel"/>
</dbReference>
<dbReference type="GO" id="GO:0005254">
    <property type="term" value="F:chloride channel activity"/>
    <property type="evidence" value="ECO:0007669"/>
    <property type="project" value="UniProtKB-KW"/>
</dbReference>
<evidence type="ECO:0000256" key="6">
    <source>
        <dbReference type="ARBA" id="ARBA00023136"/>
    </source>
</evidence>
<comment type="subcellular location">
    <subcellularLocation>
        <location evidence="1">Membrane</location>
        <topology evidence="1">Multi-pass membrane protein</topology>
    </subcellularLocation>
</comment>
<dbReference type="Proteomes" id="UP000469763">
    <property type="component" value="Unassembled WGS sequence"/>
</dbReference>
<organism evidence="11 12">
    <name type="scientific">Bifidobacterium avesanii</name>
    <dbReference type="NCBI Taxonomy" id="1798157"/>
    <lineage>
        <taxon>Bacteria</taxon>
        <taxon>Bacillati</taxon>
        <taxon>Actinomycetota</taxon>
        <taxon>Actinomycetes</taxon>
        <taxon>Bifidobacteriales</taxon>
        <taxon>Bifidobacteriaceae</taxon>
        <taxon>Bifidobacterium</taxon>
    </lineage>
</organism>
<evidence type="ECO:0000256" key="9">
    <source>
        <dbReference type="ARBA" id="ARBA00023303"/>
    </source>
</evidence>
<dbReference type="SUPFAM" id="SSF81340">
    <property type="entry name" value="Clc chloride channel"/>
    <property type="match status" value="1"/>
</dbReference>
<keyword evidence="5" id="KW-0406">Ion transport</keyword>
<dbReference type="PRINTS" id="PR00762">
    <property type="entry name" value="CLCHANNEL"/>
</dbReference>
<dbReference type="CDD" id="cd01033">
    <property type="entry name" value="ClC_like"/>
    <property type="match status" value="1"/>
</dbReference>
<dbReference type="EMBL" id="WHZY01000006">
    <property type="protein sequence ID" value="NEG78452.1"/>
    <property type="molecule type" value="Genomic_DNA"/>
</dbReference>
<feature type="transmembrane region" description="Helical" evidence="10">
    <location>
        <begin position="101"/>
        <end position="121"/>
    </location>
</feature>
<feature type="transmembrane region" description="Helical" evidence="10">
    <location>
        <begin position="228"/>
        <end position="246"/>
    </location>
</feature>
<keyword evidence="2" id="KW-0813">Transport</keyword>
<proteinExistence type="predicted"/>
<dbReference type="PANTHER" id="PTHR43427">
    <property type="entry name" value="CHLORIDE CHANNEL PROTEIN CLC-E"/>
    <property type="match status" value="1"/>
</dbReference>
<accession>A0A7K3THB7</accession>
<keyword evidence="7" id="KW-0869">Chloride channel</keyword>
<name>A0A7K3THB7_9BIFI</name>
<feature type="transmembrane region" description="Helical" evidence="10">
    <location>
        <begin position="155"/>
        <end position="179"/>
    </location>
</feature>
<reference evidence="11 12" key="1">
    <citation type="submission" date="2019-10" db="EMBL/GenBank/DDBJ databases">
        <title>Bifidobacterium from non-human primates.</title>
        <authorList>
            <person name="Modesto M."/>
        </authorList>
    </citation>
    <scope>NUCLEOTIDE SEQUENCE [LARGE SCALE GENOMIC DNA]</scope>
    <source>
        <strain evidence="11 12">TREC</strain>
    </source>
</reference>
<evidence type="ECO:0000256" key="3">
    <source>
        <dbReference type="ARBA" id="ARBA00022692"/>
    </source>
</evidence>
<dbReference type="InterPro" id="IPR014743">
    <property type="entry name" value="Cl-channel_core"/>
</dbReference>
<keyword evidence="6 10" id="KW-0472">Membrane</keyword>
<keyword evidence="4 10" id="KW-1133">Transmembrane helix</keyword>
<dbReference type="AlphaFoldDB" id="A0A7K3THB7"/>
<feature type="transmembrane region" description="Helical" evidence="10">
    <location>
        <begin position="12"/>
        <end position="36"/>
    </location>
</feature>
<protein>
    <submittedName>
        <fullName evidence="11">Chloride channel protein</fullName>
    </submittedName>
</protein>
<evidence type="ECO:0000256" key="2">
    <source>
        <dbReference type="ARBA" id="ARBA00022448"/>
    </source>
</evidence>
<dbReference type="GO" id="GO:0034707">
    <property type="term" value="C:chloride channel complex"/>
    <property type="evidence" value="ECO:0007669"/>
    <property type="project" value="UniProtKB-KW"/>
</dbReference>
<dbReference type="RefSeq" id="WP_152350147.1">
    <property type="nucleotide sequence ID" value="NZ_WBSN01000005.1"/>
</dbReference>
<evidence type="ECO:0000256" key="4">
    <source>
        <dbReference type="ARBA" id="ARBA00022989"/>
    </source>
</evidence>
<evidence type="ECO:0000256" key="8">
    <source>
        <dbReference type="ARBA" id="ARBA00023214"/>
    </source>
</evidence>
<feature type="transmembrane region" description="Helical" evidence="10">
    <location>
        <begin position="267"/>
        <end position="285"/>
    </location>
</feature>
<feature type="transmembrane region" description="Helical" evidence="10">
    <location>
        <begin position="378"/>
        <end position="397"/>
    </location>
</feature>
<dbReference type="InterPro" id="IPR001807">
    <property type="entry name" value="ClC"/>
</dbReference>
<comment type="caution">
    <text evidence="11">The sequence shown here is derived from an EMBL/GenBank/DDBJ whole genome shotgun (WGS) entry which is preliminary data.</text>
</comment>
<dbReference type="Gene3D" id="1.10.3080.10">
    <property type="entry name" value="Clc chloride channel"/>
    <property type="match status" value="1"/>
</dbReference>
<feature type="transmembrane region" description="Helical" evidence="10">
    <location>
        <begin position="63"/>
        <end position="80"/>
    </location>
</feature>